<accession>X1JLS3</accession>
<dbReference type="InterPro" id="IPR011342">
    <property type="entry name" value="Shikimate_DH"/>
</dbReference>
<dbReference type="Gene3D" id="3.40.50.720">
    <property type="entry name" value="NAD(P)-binding Rossmann-like Domain"/>
    <property type="match status" value="1"/>
</dbReference>
<dbReference type="GO" id="GO:0019632">
    <property type="term" value="P:shikimate metabolic process"/>
    <property type="evidence" value="ECO:0007669"/>
    <property type="project" value="InterPro"/>
</dbReference>
<dbReference type="GO" id="GO:0004764">
    <property type="term" value="F:shikimate 3-dehydrogenase (NADP+) activity"/>
    <property type="evidence" value="ECO:0007669"/>
    <property type="project" value="UniProtKB-EC"/>
</dbReference>
<dbReference type="InterPro" id="IPR041121">
    <property type="entry name" value="SDH_C"/>
</dbReference>
<dbReference type="InterPro" id="IPR013708">
    <property type="entry name" value="Shikimate_DH-bd_N"/>
</dbReference>
<evidence type="ECO:0000259" key="8">
    <source>
        <dbReference type="Pfam" id="PF18317"/>
    </source>
</evidence>
<organism evidence="9">
    <name type="scientific">marine sediment metagenome</name>
    <dbReference type="NCBI Taxonomy" id="412755"/>
    <lineage>
        <taxon>unclassified sequences</taxon>
        <taxon>metagenomes</taxon>
        <taxon>ecological metagenomes</taxon>
    </lineage>
</organism>
<dbReference type="EC" id="1.1.1.25" evidence="1"/>
<dbReference type="GO" id="GO:0009423">
    <property type="term" value="P:chorismate biosynthetic process"/>
    <property type="evidence" value="ECO:0007669"/>
    <property type="project" value="UniProtKB-UniPathway"/>
</dbReference>
<feature type="domain" description="Quinate/shikimate 5-dehydrogenase/glutamyl-tRNA reductase" evidence="6">
    <location>
        <begin position="76"/>
        <end position="155"/>
    </location>
</feature>
<evidence type="ECO:0000256" key="1">
    <source>
        <dbReference type="ARBA" id="ARBA00012962"/>
    </source>
</evidence>
<dbReference type="InterPro" id="IPR036291">
    <property type="entry name" value="NAD(P)-bd_dom_sf"/>
</dbReference>
<dbReference type="NCBIfam" id="TIGR00507">
    <property type="entry name" value="aroE"/>
    <property type="match status" value="1"/>
</dbReference>
<dbReference type="GO" id="GO:0009073">
    <property type="term" value="P:aromatic amino acid family biosynthetic process"/>
    <property type="evidence" value="ECO:0007669"/>
    <property type="project" value="UniProtKB-KW"/>
</dbReference>
<keyword evidence="5" id="KW-0057">Aromatic amino acid biosynthesis</keyword>
<feature type="domain" description="Shikimate dehydrogenase substrate binding N-terminal" evidence="7">
    <location>
        <begin position="2"/>
        <end position="56"/>
    </location>
</feature>
<dbReference type="InterPro" id="IPR022893">
    <property type="entry name" value="Shikimate_DH_fam"/>
</dbReference>
<dbReference type="Pfam" id="PF01488">
    <property type="entry name" value="Shikimate_DH"/>
    <property type="match status" value="1"/>
</dbReference>
<dbReference type="GO" id="GO:0008652">
    <property type="term" value="P:amino acid biosynthetic process"/>
    <property type="evidence" value="ECO:0007669"/>
    <property type="project" value="UniProtKB-KW"/>
</dbReference>
<reference evidence="9" key="1">
    <citation type="journal article" date="2014" name="Front. Microbiol.">
        <title>High frequency of phylogenetically diverse reductive dehalogenase-homologous genes in deep subseafloor sedimentary metagenomes.</title>
        <authorList>
            <person name="Kawai M."/>
            <person name="Futagami T."/>
            <person name="Toyoda A."/>
            <person name="Takaki Y."/>
            <person name="Nishi S."/>
            <person name="Hori S."/>
            <person name="Arai W."/>
            <person name="Tsubouchi T."/>
            <person name="Morono Y."/>
            <person name="Uchiyama I."/>
            <person name="Ito T."/>
            <person name="Fujiyama A."/>
            <person name="Inagaki F."/>
            <person name="Takami H."/>
        </authorList>
    </citation>
    <scope>NUCLEOTIDE SEQUENCE</scope>
    <source>
        <strain evidence="9">Expedition CK06-06</strain>
    </source>
</reference>
<dbReference type="Pfam" id="PF18317">
    <property type="entry name" value="SDH_C"/>
    <property type="match status" value="1"/>
</dbReference>
<evidence type="ECO:0000259" key="7">
    <source>
        <dbReference type="Pfam" id="PF08501"/>
    </source>
</evidence>
<evidence type="ECO:0000313" key="9">
    <source>
        <dbReference type="EMBL" id="GAH82415.1"/>
    </source>
</evidence>
<evidence type="ECO:0000256" key="3">
    <source>
        <dbReference type="ARBA" id="ARBA00022857"/>
    </source>
</evidence>
<dbReference type="CDD" id="cd01065">
    <property type="entry name" value="NAD_bind_Shikimate_DH"/>
    <property type="match status" value="1"/>
</dbReference>
<keyword evidence="4" id="KW-0560">Oxidoreductase</keyword>
<dbReference type="PANTHER" id="PTHR21089:SF1">
    <property type="entry name" value="BIFUNCTIONAL 3-DEHYDROQUINATE DEHYDRATASE_SHIKIMATE DEHYDROGENASE, CHLOROPLASTIC"/>
    <property type="match status" value="1"/>
</dbReference>
<dbReference type="Pfam" id="PF08501">
    <property type="entry name" value="Shikimate_dh_N"/>
    <property type="match status" value="1"/>
</dbReference>
<evidence type="ECO:0000259" key="6">
    <source>
        <dbReference type="Pfam" id="PF01488"/>
    </source>
</evidence>
<evidence type="ECO:0000256" key="2">
    <source>
        <dbReference type="ARBA" id="ARBA00022605"/>
    </source>
</evidence>
<dbReference type="InterPro" id="IPR046346">
    <property type="entry name" value="Aminoacid_DH-like_N_sf"/>
</dbReference>
<keyword evidence="2" id="KW-0028">Amino-acid biosynthesis</keyword>
<dbReference type="SUPFAM" id="SSF53223">
    <property type="entry name" value="Aminoacid dehydrogenase-like, N-terminal domain"/>
    <property type="match status" value="1"/>
</dbReference>
<protein>
    <recommendedName>
        <fullName evidence="1">shikimate dehydrogenase (NADP(+))</fullName>
        <ecNumber evidence="1">1.1.1.25</ecNumber>
    </recommendedName>
</protein>
<evidence type="ECO:0000256" key="5">
    <source>
        <dbReference type="ARBA" id="ARBA00023141"/>
    </source>
</evidence>
<feature type="non-terminal residue" evidence="9">
    <location>
        <position position="229"/>
    </location>
</feature>
<dbReference type="EMBL" id="BARU01040877">
    <property type="protein sequence ID" value="GAH82415.1"/>
    <property type="molecule type" value="Genomic_DNA"/>
</dbReference>
<proteinExistence type="predicted"/>
<dbReference type="SUPFAM" id="SSF51735">
    <property type="entry name" value="NAD(P)-binding Rossmann-fold domains"/>
    <property type="match status" value="1"/>
</dbReference>
<dbReference type="AlphaFoldDB" id="X1JLS3"/>
<dbReference type="PANTHER" id="PTHR21089">
    <property type="entry name" value="SHIKIMATE DEHYDROGENASE"/>
    <property type="match status" value="1"/>
</dbReference>
<name>X1JLS3_9ZZZZ</name>
<comment type="caution">
    <text evidence="9">The sequence shown here is derived from an EMBL/GenBank/DDBJ whole genome shotgun (WGS) entry which is preliminary data.</text>
</comment>
<evidence type="ECO:0000256" key="4">
    <source>
        <dbReference type="ARBA" id="ARBA00023002"/>
    </source>
</evidence>
<dbReference type="UniPathway" id="UPA00053">
    <property type="reaction ID" value="UER00087"/>
</dbReference>
<dbReference type="InterPro" id="IPR006151">
    <property type="entry name" value="Shikm_DH/Glu-tRNA_Rdtase"/>
</dbReference>
<gene>
    <name evidence="9" type="ORF">S03H2_63139</name>
</gene>
<feature type="domain" description="SDH C-terminal" evidence="8">
    <location>
        <begin position="202"/>
        <end position="228"/>
    </location>
</feature>
<dbReference type="Gene3D" id="3.40.50.10860">
    <property type="entry name" value="Leucine Dehydrogenase, chain A, domain 1"/>
    <property type="match status" value="1"/>
</dbReference>
<sequence length="229" mass="24562">YAYITLRASEIERAIETIRARDIRGASVTTPHKVTALKSLDRLDPTAKAIGAVNTIVNDNGVLTGYNTDGEGALKALKEVTDLGGKRVVLVGSGGAALAIAAALKENGAKLVILNRDEAKARQLADKVGAEDAGVLSKISLVTKADILINATTVGMSPETKETIVPQEFLHDHLTVFDIVYNPKETRLITEARARGCAVVYGYKMLLYQAARQFELFTGRPAPLEVMES</sequence>
<feature type="non-terminal residue" evidence="9">
    <location>
        <position position="1"/>
    </location>
</feature>
<dbReference type="GO" id="GO:0050661">
    <property type="term" value="F:NADP binding"/>
    <property type="evidence" value="ECO:0007669"/>
    <property type="project" value="InterPro"/>
</dbReference>
<keyword evidence="3" id="KW-0521">NADP</keyword>